<feature type="region of interest" description="Disordered" evidence="1">
    <location>
        <begin position="118"/>
        <end position="252"/>
    </location>
</feature>
<evidence type="ECO:0000259" key="2">
    <source>
        <dbReference type="SMART" id="SM00478"/>
    </source>
</evidence>
<feature type="compositionally biased region" description="Basic and acidic residues" evidence="1">
    <location>
        <begin position="880"/>
        <end position="892"/>
    </location>
</feature>
<protein>
    <recommendedName>
        <fullName evidence="2">HhH-GPD domain-containing protein</fullName>
    </recommendedName>
</protein>
<dbReference type="STRING" id="104259.A0A0F7TSA4"/>
<feature type="region of interest" description="Disordered" evidence="1">
    <location>
        <begin position="594"/>
        <end position="619"/>
    </location>
</feature>
<feature type="domain" description="HhH-GPD" evidence="2">
    <location>
        <begin position="521"/>
        <end position="729"/>
    </location>
</feature>
<dbReference type="OrthoDB" id="5607at2759"/>
<sequence>MMARLKMNPPRRRESHEADNILSSEPVGAHHTCSPNEPLKAFPRPFLSTLPLPTSQVSSLVDSSILTPSGIIQENKPIDVIRGSYIPDQDLAIIPKWSVQLQRRPDFPSFFKLSDLEIGEPDTNSATPEVSMTGPTTRSPARDGFPAASTTQTVPQKRKRAAPKSKSSTTSKFVENENSEAVGDTGACASSAAHNEPSQEASSKLKLIFRGPQPVTTDPKVKSTESQTTSSLATDEFQDSDSHSPISSLVEGDSGISLANAEKEGSLSKENGVYGVSTEPIEPVSMTDTVDLKNLVLEEQSLSQVDASPHTASTAQDETLIPSAPLKAPRNLATDPDTLVKSLISVNGVETNEELPDALDTNESVTAPQPTVGARETLAFIELPHNLGFLPASTSSASSTVPAGSLAKETQSQPLRETNVTDPIMDGKPVADTAIPTNLAAQEVDGVKKPAKKTSYGLTPGRTPYPNWKAPSVEACRIVNDLLTQVHGEVIAPKTIPEPSLTVTGCGEVPSVLDALIRTLLSGATTGRNSARAFDGLVQRFGTLTEGIGKGSVNWDAVRQAPLRDVFKAIERGGLADIKSKNLKALLDQVYEENQERKERHHAEDSDTEKAGMSSDKTKEADEAKEYDIASANDHFLNLQYVHKYSKNKALKALIRYPGIGPKTAACVLLFCLQRPCFAVDTHIFRICKWLGWVPEKANEVTAFSHLDFKIPDELKYSLHQLFIKHGKECPRCRAITSPTSADWEKGCVIEELVKRTGRKKVGPSRPHAQAGPAKRISKTTKKTVKRTAKRKRTTAKSDKKAAKITRATKQSADKQPDSQQAPLAEVAEQLGETQPPLDQSQASAHSETLKRKRGDSDANVPLRKQPSRTSKKPYPATDPKAKTTRTVEKPASKKPAPKKSGTRKTAKKSQPAAAVGTRTSPRLKLILKQKSGETS</sequence>
<keyword evidence="4" id="KW-1185">Reference proteome</keyword>
<feature type="compositionally biased region" description="Polar residues" evidence="1">
    <location>
        <begin position="837"/>
        <end position="847"/>
    </location>
</feature>
<dbReference type="GO" id="GO:0006285">
    <property type="term" value="P:base-excision repair, AP site formation"/>
    <property type="evidence" value="ECO:0007669"/>
    <property type="project" value="UniProtKB-ARBA"/>
</dbReference>
<dbReference type="PANTHER" id="PTHR47203">
    <property type="match status" value="1"/>
</dbReference>
<gene>
    <name evidence="3" type="ORF">PMG11_08183</name>
</gene>
<feature type="region of interest" description="Disordered" evidence="1">
    <location>
        <begin position="759"/>
        <end position="936"/>
    </location>
</feature>
<dbReference type="InterPro" id="IPR003265">
    <property type="entry name" value="HhH-GPD_domain"/>
</dbReference>
<feature type="compositionally biased region" description="Polar residues" evidence="1">
    <location>
        <begin position="122"/>
        <end position="139"/>
    </location>
</feature>
<dbReference type="InterPro" id="IPR011257">
    <property type="entry name" value="DNA_glycosylase"/>
</dbReference>
<organism evidence="3 4">
    <name type="scientific">Penicillium brasilianum</name>
    <dbReference type="NCBI Taxonomy" id="104259"/>
    <lineage>
        <taxon>Eukaryota</taxon>
        <taxon>Fungi</taxon>
        <taxon>Dikarya</taxon>
        <taxon>Ascomycota</taxon>
        <taxon>Pezizomycotina</taxon>
        <taxon>Eurotiomycetes</taxon>
        <taxon>Eurotiomycetidae</taxon>
        <taxon>Eurotiales</taxon>
        <taxon>Aspergillaceae</taxon>
        <taxon>Penicillium</taxon>
    </lineage>
</organism>
<evidence type="ECO:0000256" key="1">
    <source>
        <dbReference type="SAM" id="MobiDB-lite"/>
    </source>
</evidence>
<dbReference type="PANTHER" id="PTHR47203:SF1">
    <property type="entry name" value="HYPOTHETICAL BASE EXCISION DNA REPAIR PROTEIN (EUROFUNG)"/>
    <property type="match status" value="1"/>
</dbReference>
<dbReference type="Gene3D" id="1.10.1670.10">
    <property type="entry name" value="Helix-hairpin-Helix base-excision DNA repair enzymes (C-terminal)"/>
    <property type="match status" value="1"/>
</dbReference>
<reference evidence="4" key="1">
    <citation type="journal article" date="2015" name="Genome Announc.">
        <title>Draft genome sequence of the fungus Penicillium brasilianum MG11.</title>
        <authorList>
            <person name="Horn F."/>
            <person name="Linde J."/>
            <person name="Mattern D.J."/>
            <person name="Walther G."/>
            <person name="Guthke R."/>
            <person name="Brakhage A.A."/>
            <person name="Valiante V."/>
        </authorList>
    </citation>
    <scope>NUCLEOTIDE SEQUENCE [LARGE SCALE GENOMIC DNA]</scope>
    <source>
        <strain evidence="4">MG11</strain>
    </source>
</reference>
<dbReference type="GO" id="GO:0000702">
    <property type="term" value="F:oxidized base lesion DNA N-glycosylase activity"/>
    <property type="evidence" value="ECO:0007669"/>
    <property type="project" value="UniProtKB-ARBA"/>
</dbReference>
<dbReference type="InterPro" id="IPR023170">
    <property type="entry name" value="HhH_base_excis_C"/>
</dbReference>
<feature type="compositionally biased region" description="Polar residues" evidence="1">
    <location>
        <begin position="192"/>
        <end position="202"/>
    </location>
</feature>
<dbReference type="SUPFAM" id="SSF48150">
    <property type="entry name" value="DNA-glycosylase"/>
    <property type="match status" value="1"/>
</dbReference>
<dbReference type="CDD" id="cd00056">
    <property type="entry name" value="ENDO3c"/>
    <property type="match status" value="1"/>
</dbReference>
<dbReference type="SMART" id="SM00478">
    <property type="entry name" value="ENDO3c"/>
    <property type="match status" value="1"/>
</dbReference>
<accession>A0A0F7TSA4</accession>
<feature type="region of interest" description="Disordered" evidence="1">
    <location>
        <begin position="1"/>
        <end position="38"/>
    </location>
</feature>
<dbReference type="Pfam" id="PF00730">
    <property type="entry name" value="HhH-GPD"/>
    <property type="match status" value="1"/>
</dbReference>
<dbReference type="Proteomes" id="UP000042958">
    <property type="component" value="Unassembled WGS sequence"/>
</dbReference>
<feature type="compositionally biased region" description="Polar residues" evidence="1">
    <location>
        <begin position="224"/>
        <end position="233"/>
    </location>
</feature>
<evidence type="ECO:0000313" key="4">
    <source>
        <dbReference type="Proteomes" id="UP000042958"/>
    </source>
</evidence>
<feature type="compositionally biased region" description="Basic residues" evidence="1">
    <location>
        <begin position="896"/>
        <end position="908"/>
    </location>
</feature>
<dbReference type="EMBL" id="CDHK01000007">
    <property type="protein sequence ID" value="CEJ59564.1"/>
    <property type="molecule type" value="Genomic_DNA"/>
</dbReference>
<name>A0A0F7TSA4_PENBI</name>
<proteinExistence type="predicted"/>
<feature type="compositionally biased region" description="Basic residues" evidence="1">
    <location>
        <begin position="776"/>
        <end position="795"/>
    </location>
</feature>
<evidence type="ECO:0000313" key="3">
    <source>
        <dbReference type="EMBL" id="CEJ59564.1"/>
    </source>
</evidence>
<dbReference type="Gene3D" id="1.10.340.30">
    <property type="entry name" value="Hypothetical protein, domain 2"/>
    <property type="match status" value="1"/>
</dbReference>
<dbReference type="AlphaFoldDB" id="A0A0F7TSA4"/>